<dbReference type="VEuPathDB" id="TrichDB:TVAGG3_0410180"/>
<dbReference type="EMBL" id="DS114145">
    <property type="protein sequence ID" value="EAX90018.1"/>
    <property type="molecule type" value="Genomic_DNA"/>
</dbReference>
<reference evidence="1" key="2">
    <citation type="journal article" date="2007" name="Science">
        <title>Draft genome sequence of the sexually transmitted pathogen Trichomonas vaginalis.</title>
        <authorList>
            <person name="Carlton J.M."/>
            <person name="Hirt R.P."/>
            <person name="Silva J.C."/>
            <person name="Delcher A.L."/>
            <person name="Schatz M."/>
            <person name="Zhao Q."/>
            <person name="Wortman J.R."/>
            <person name="Bidwell S.L."/>
            <person name="Alsmark U.C.M."/>
            <person name="Besteiro S."/>
            <person name="Sicheritz-Ponten T."/>
            <person name="Noel C.J."/>
            <person name="Dacks J.B."/>
            <person name="Foster P.G."/>
            <person name="Simillion C."/>
            <person name="Van de Peer Y."/>
            <person name="Miranda-Saavedra D."/>
            <person name="Barton G.J."/>
            <person name="Westrop G.D."/>
            <person name="Mueller S."/>
            <person name="Dessi D."/>
            <person name="Fiori P.L."/>
            <person name="Ren Q."/>
            <person name="Paulsen I."/>
            <person name="Zhang H."/>
            <person name="Bastida-Corcuera F.D."/>
            <person name="Simoes-Barbosa A."/>
            <person name="Brown M.T."/>
            <person name="Hayes R.D."/>
            <person name="Mukherjee M."/>
            <person name="Okumura C.Y."/>
            <person name="Schneider R."/>
            <person name="Smith A.J."/>
            <person name="Vanacova S."/>
            <person name="Villalvazo M."/>
            <person name="Haas B.J."/>
            <person name="Pertea M."/>
            <person name="Feldblyum T.V."/>
            <person name="Utterback T.R."/>
            <person name="Shu C.L."/>
            <person name="Osoegawa K."/>
            <person name="de Jong P.J."/>
            <person name="Hrdy I."/>
            <person name="Horvathova L."/>
            <person name="Zubacova Z."/>
            <person name="Dolezal P."/>
            <person name="Malik S.B."/>
            <person name="Logsdon J.M. Jr."/>
            <person name="Henze K."/>
            <person name="Gupta A."/>
            <person name="Wang C.C."/>
            <person name="Dunne R.L."/>
            <person name="Upcroft J.A."/>
            <person name="Upcroft P."/>
            <person name="White O."/>
            <person name="Salzberg S.L."/>
            <person name="Tang P."/>
            <person name="Chiu C.-H."/>
            <person name="Lee Y.-S."/>
            <person name="Embley T.M."/>
            <person name="Coombs G.H."/>
            <person name="Mottram J.C."/>
            <person name="Tachezy J."/>
            <person name="Fraser-Liggett C.M."/>
            <person name="Johnson P.J."/>
        </authorList>
    </citation>
    <scope>NUCLEOTIDE SEQUENCE [LARGE SCALE GENOMIC DNA]</scope>
    <source>
        <strain evidence="1">G3</strain>
    </source>
</reference>
<name>A2FYJ3_TRIV3</name>
<dbReference type="RefSeq" id="XP_001302948.1">
    <property type="nucleotide sequence ID" value="XM_001302947.1"/>
</dbReference>
<dbReference type="AlphaFoldDB" id="A2FYJ3"/>
<evidence type="ECO:0000313" key="1">
    <source>
        <dbReference type="EMBL" id="EAX90018.1"/>
    </source>
</evidence>
<proteinExistence type="predicted"/>
<evidence type="ECO:0000313" key="2">
    <source>
        <dbReference type="Proteomes" id="UP000001542"/>
    </source>
</evidence>
<gene>
    <name evidence="1" type="ORF">TVAG_061260</name>
</gene>
<protein>
    <submittedName>
        <fullName evidence="1">Uncharacterized protein</fullName>
    </submittedName>
</protein>
<accession>A2FYJ3</accession>
<reference evidence="1" key="1">
    <citation type="submission" date="2006-10" db="EMBL/GenBank/DDBJ databases">
        <authorList>
            <person name="Amadeo P."/>
            <person name="Zhao Q."/>
            <person name="Wortman J."/>
            <person name="Fraser-Liggett C."/>
            <person name="Carlton J."/>
        </authorList>
    </citation>
    <scope>NUCLEOTIDE SEQUENCE</scope>
    <source>
        <strain evidence="1">G3</strain>
    </source>
</reference>
<sequence length="410" mass="47635">MQGEIKFYYGSELLSLAQCLPRGHNCIWKINDQEIRCSSTNLALFGEFFANRFKLDATQSEFETDCTIFPESIEVIRQIIDQPKFKKQLKIQIVKDLFEIGRIIKNRKLMKPYSKYLDTLDSSTPEILEEKFKTNYILGKDTGYYINQFALNFSKYNTDNLVPFLLNLDFDTVEQIFTNENLCIDEEEQLLSVVLSLSNFDKKYFNLIKYIDFRCIPKIYMDDLKGFIINNYRTNELLPFLESIFDIYDSEKKYIHKTEKQQEAEMISTEYIDPGRMVVMNGLATSKLDNGTRIDPFPSNTIIRSSSRGSAVANITLSFGCLAPKSYYVGLTDDFKPKSWKLEGKPVNSDDNQLVKLHKVDRVERDGLFTLNLDRKLKKLKFSSFKLTMLTDNSSLIEIKTFDIIGTFSY</sequence>
<organism evidence="1 2">
    <name type="scientific">Trichomonas vaginalis (strain ATCC PRA-98 / G3)</name>
    <dbReference type="NCBI Taxonomy" id="412133"/>
    <lineage>
        <taxon>Eukaryota</taxon>
        <taxon>Metamonada</taxon>
        <taxon>Parabasalia</taxon>
        <taxon>Trichomonadida</taxon>
        <taxon>Trichomonadidae</taxon>
        <taxon>Trichomonas</taxon>
    </lineage>
</organism>
<dbReference type="VEuPathDB" id="TrichDB:TVAG_061260"/>
<keyword evidence="2" id="KW-1185">Reference proteome</keyword>
<dbReference type="InParanoid" id="A2FYJ3"/>
<dbReference type="KEGG" id="tva:4747702"/>
<dbReference type="Proteomes" id="UP000001542">
    <property type="component" value="Unassembled WGS sequence"/>
</dbReference>